<feature type="transmembrane region" description="Helical" evidence="1">
    <location>
        <begin position="116"/>
        <end position="138"/>
    </location>
</feature>
<dbReference type="EMBL" id="BGPR01005550">
    <property type="protein sequence ID" value="GBN11202.1"/>
    <property type="molecule type" value="Genomic_DNA"/>
</dbReference>
<keyword evidence="3" id="KW-1185">Reference proteome</keyword>
<organism evidence="2 3">
    <name type="scientific">Araneus ventricosus</name>
    <name type="common">Orbweaver spider</name>
    <name type="synonym">Epeira ventricosa</name>
    <dbReference type="NCBI Taxonomy" id="182803"/>
    <lineage>
        <taxon>Eukaryota</taxon>
        <taxon>Metazoa</taxon>
        <taxon>Ecdysozoa</taxon>
        <taxon>Arthropoda</taxon>
        <taxon>Chelicerata</taxon>
        <taxon>Arachnida</taxon>
        <taxon>Araneae</taxon>
        <taxon>Araneomorphae</taxon>
        <taxon>Entelegynae</taxon>
        <taxon>Araneoidea</taxon>
        <taxon>Araneidae</taxon>
        <taxon>Araneus</taxon>
    </lineage>
</organism>
<proteinExistence type="predicted"/>
<sequence>MIYVPETHQATTRHDNVKVGILTGRFRSRYFNLIMMIMNEHGHSFAESSWKHSNQFFGKEKKMKITRLGGEFVGVIGYAAFKSSEAVEGDRSFWVRKRHRHIRTVREWVSVAADQLLAVAFAFAVFIFLWCCAIFPCAEKNGIMRLALSRTSILQYILRSDCSAVMTDCRRQRML</sequence>
<keyword evidence="1" id="KW-0472">Membrane</keyword>
<gene>
    <name evidence="2" type="ORF">AVEN_144508_1</name>
</gene>
<keyword evidence="1" id="KW-0812">Transmembrane</keyword>
<evidence type="ECO:0000313" key="3">
    <source>
        <dbReference type="Proteomes" id="UP000499080"/>
    </source>
</evidence>
<accession>A0A4Y2L9K5</accession>
<keyword evidence="1" id="KW-1133">Transmembrane helix</keyword>
<dbReference type="AlphaFoldDB" id="A0A4Y2L9K5"/>
<dbReference type="Proteomes" id="UP000499080">
    <property type="component" value="Unassembled WGS sequence"/>
</dbReference>
<reference evidence="2 3" key="1">
    <citation type="journal article" date="2019" name="Sci. Rep.">
        <title>Orb-weaving spider Araneus ventricosus genome elucidates the spidroin gene catalogue.</title>
        <authorList>
            <person name="Kono N."/>
            <person name="Nakamura H."/>
            <person name="Ohtoshi R."/>
            <person name="Moran D.A.P."/>
            <person name="Shinohara A."/>
            <person name="Yoshida Y."/>
            <person name="Fujiwara M."/>
            <person name="Mori M."/>
            <person name="Tomita M."/>
            <person name="Arakawa K."/>
        </authorList>
    </citation>
    <scope>NUCLEOTIDE SEQUENCE [LARGE SCALE GENOMIC DNA]</scope>
</reference>
<protein>
    <submittedName>
        <fullName evidence="2">Uncharacterized protein</fullName>
    </submittedName>
</protein>
<comment type="caution">
    <text evidence="2">The sequence shown here is derived from an EMBL/GenBank/DDBJ whole genome shotgun (WGS) entry which is preliminary data.</text>
</comment>
<evidence type="ECO:0000313" key="2">
    <source>
        <dbReference type="EMBL" id="GBN11202.1"/>
    </source>
</evidence>
<evidence type="ECO:0000256" key="1">
    <source>
        <dbReference type="SAM" id="Phobius"/>
    </source>
</evidence>
<name>A0A4Y2L9K5_ARAVE</name>